<evidence type="ECO:0000256" key="1">
    <source>
        <dbReference type="ARBA" id="ARBA00023122"/>
    </source>
</evidence>
<reference evidence="5" key="1">
    <citation type="submission" date="2022-04" db="EMBL/GenBank/DDBJ databases">
        <title>Halocatena sp. nov., isolated from a salt lake.</title>
        <authorList>
            <person name="Cui H.-L."/>
        </authorList>
    </citation>
    <scope>NUCLEOTIDE SEQUENCE</scope>
    <source>
        <strain evidence="5">AD-1</strain>
    </source>
</reference>
<feature type="region of interest" description="Disordered" evidence="3">
    <location>
        <begin position="188"/>
        <end position="217"/>
    </location>
</feature>
<accession>A0A8U0A1K3</accession>
<dbReference type="InterPro" id="IPR051257">
    <property type="entry name" value="Diverse_CBS-Domain"/>
</dbReference>
<dbReference type="GeneID" id="71928852"/>
<dbReference type="RefSeq" id="WP_247993407.1">
    <property type="nucleotide sequence ID" value="NZ_CP096019.1"/>
</dbReference>
<dbReference type="KEGG" id="haad:MW046_12355"/>
<feature type="domain" description="CBS" evidence="4">
    <location>
        <begin position="66"/>
        <end position="121"/>
    </location>
</feature>
<gene>
    <name evidence="5" type="ORF">MW046_12355</name>
</gene>
<evidence type="ECO:0000256" key="3">
    <source>
        <dbReference type="SAM" id="MobiDB-lite"/>
    </source>
</evidence>
<feature type="domain" description="CBS" evidence="4">
    <location>
        <begin position="128"/>
        <end position="183"/>
    </location>
</feature>
<organism evidence="5 6">
    <name type="scientific">Halocatena salina</name>
    <dbReference type="NCBI Taxonomy" id="2934340"/>
    <lineage>
        <taxon>Archaea</taxon>
        <taxon>Methanobacteriati</taxon>
        <taxon>Methanobacteriota</taxon>
        <taxon>Stenosarchaea group</taxon>
        <taxon>Halobacteria</taxon>
        <taxon>Halobacteriales</taxon>
        <taxon>Natronomonadaceae</taxon>
        <taxon>Halocatena</taxon>
    </lineage>
</organism>
<dbReference type="PROSITE" id="PS51371">
    <property type="entry name" value="CBS"/>
    <property type="match status" value="3"/>
</dbReference>
<keyword evidence="6" id="KW-1185">Reference proteome</keyword>
<keyword evidence="1 2" id="KW-0129">CBS domain</keyword>
<dbReference type="InterPro" id="IPR000644">
    <property type="entry name" value="CBS_dom"/>
</dbReference>
<feature type="region of interest" description="Disordered" evidence="3">
    <location>
        <begin position="377"/>
        <end position="410"/>
    </location>
</feature>
<sequence length="410" mass="45679">MDISEAVTTEHASFDPETRVSKLRGAFDEEILTNAILVEGEEVEGVIPRKELLDSHHDPEEKLRTIVRSPPRVSRTEDVRETARLMVESELKLLPVYEGTQFYGVITDHAILNLVLEHLDALNVEDVFTRDLISVKPDDTLGRVINVLRENDISRVPVIEETEAIGLISVFDLVEFIVRKMDRNRGGAPDGFDGHAGAGSSSGYRSHPGFGDRSGESARMLDLPARDVMSTPVYTVTPETPLNEAVDEILGTEYSSLVVTNPNGTPTGIMTTTDVLRALTVDEESYMDIQVFGVEHLEGGLTRADISSRIEKIDEKYQNMDILEANVVFHEHQERQRGTPLLLVTVRLFTDQGRFVGSAEEYGARPAFKEAAAIAEGNALEDKSRKHPGERRNRSSSQTKKLLSWWRTAE</sequence>
<dbReference type="Pfam" id="PF00571">
    <property type="entry name" value="CBS"/>
    <property type="match status" value="3"/>
</dbReference>
<evidence type="ECO:0000313" key="5">
    <source>
        <dbReference type="EMBL" id="UPM42736.1"/>
    </source>
</evidence>
<dbReference type="PANTHER" id="PTHR43080:SF2">
    <property type="entry name" value="CBS DOMAIN-CONTAINING PROTEIN"/>
    <property type="match status" value="1"/>
</dbReference>
<evidence type="ECO:0000259" key="4">
    <source>
        <dbReference type="PROSITE" id="PS51371"/>
    </source>
</evidence>
<dbReference type="AlphaFoldDB" id="A0A8U0A1K3"/>
<dbReference type="EMBL" id="CP096019">
    <property type="protein sequence ID" value="UPM42736.1"/>
    <property type="molecule type" value="Genomic_DNA"/>
</dbReference>
<name>A0A8U0A1K3_9EURY</name>
<dbReference type="PANTHER" id="PTHR43080">
    <property type="entry name" value="CBS DOMAIN-CONTAINING PROTEIN CBSX3, MITOCHONDRIAL"/>
    <property type="match status" value="1"/>
</dbReference>
<dbReference type="InterPro" id="IPR046342">
    <property type="entry name" value="CBS_dom_sf"/>
</dbReference>
<dbReference type="Gene3D" id="3.10.580.10">
    <property type="entry name" value="CBS-domain"/>
    <property type="match status" value="3"/>
</dbReference>
<dbReference type="SUPFAM" id="SSF54631">
    <property type="entry name" value="CBS-domain pair"/>
    <property type="match status" value="2"/>
</dbReference>
<evidence type="ECO:0000313" key="6">
    <source>
        <dbReference type="Proteomes" id="UP000831768"/>
    </source>
</evidence>
<evidence type="ECO:0000256" key="2">
    <source>
        <dbReference type="PROSITE-ProRule" id="PRU00703"/>
    </source>
</evidence>
<proteinExistence type="predicted"/>
<dbReference type="Proteomes" id="UP000831768">
    <property type="component" value="Chromosome"/>
</dbReference>
<feature type="domain" description="CBS" evidence="4">
    <location>
        <begin position="229"/>
        <end position="289"/>
    </location>
</feature>
<protein>
    <submittedName>
        <fullName evidence="5">CBS domain-containing protein</fullName>
    </submittedName>
</protein>
<dbReference type="SMART" id="SM00116">
    <property type="entry name" value="CBS"/>
    <property type="match status" value="3"/>
</dbReference>